<dbReference type="EMBL" id="NWTN01000047">
    <property type="protein sequence ID" value="PRQ64541.1"/>
    <property type="molecule type" value="Genomic_DNA"/>
</dbReference>
<comment type="caution">
    <text evidence="1">The sequence shown here is derived from an EMBL/GenBank/DDBJ whole genome shotgun (WGS) entry which is preliminary data.</text>
</comment>
<accession>A0ABX5D7B3</accession>
<organism evidence="1 2">
    <name type="scientific">Vibrio mediterranei</name>
    <dbReference type="NCBI Taxonomy" id="689"/>
    <lineage>
        <taxon>Bacteria</taxon>
        <taxon>Pseudomonadati</taxon>
        <taxon>Pseudomonadota</taxon>
        <taxon>Gammaproteobacteria</taxon>
        <taxon>Vibrionales</taxon>
        <taxon>Vibrionaceae</taxon>
        <taxon>Vibrio</taxon>
    </lineage>
</organism>
<reference evidence="1 2" key="1">
    <citation type="submission" date="2018-03" db="EMBL/GenBank/DDBJ databases">
        <title>Genetic Diversity and Phenotypic Plasticity of AHL Mediated Quorum Sensing in Environmental Strains of Vibrio mediterranei.</title>
        <authorList>
            <person name="Lantoine F."/>
            <person name="Vouve F."/>
        </authorList>
    </citation>
    <scope>NUCLEOTIDE SEQUENCE [LARGE SCALE GENOMIC DNA]</scope>
    <source>
        <strain evidence="1 2">17LN0615E</strain>
    </source>
</reference>
<name>A0ABX5D7B3_9VIBR</name>
<sequence>MLEKEDRALVSVYSNRLRRLGVVESQITKLIRACSPVELKELIAFLKDTQCLQLNRAPTRTTLPHFSRLTGDDILNCLDEEKVQHALFEVSPRTSVDVDGLLDAGRASAAFSFSSTPVTKIPRVKAEDVIIDKRTEKKKSSL</sequence>
<gene>
    <name evidence="1" type="ORF">COR51_26960</name>
</gene>
<dbReference type="RefSeq" id="WP_096444463.1">
    <property type="nucleotide sequence ID" value="NZ_NWTN01000047.1"/>
</dbReference>
<evidence type="ECO:0000313" key="2">
    <source>
        <dbReference type="Proteomes" id="UP000238163"/>
    </source>
</evidence>
<protein>
    <submittedName>
        <fullName evidence="1">Uncharacterized protein</fullName>
    </submittedName>
</protein>
<proteinExistence type="predicted"/>
<keyword evidence="2" id="KW-1185">Reference proteome</keyword>
<evidence type="ECO:0000313" key="1">
    <source>
        <dbReference type="EMBL" id="PRQ64541.1"/>
    </source>
</evidence>
<dbReference type="Proteomes" id="UP000238163">
    <property type="component" value="Unassembled WGS sequence"/>
</dbReference>